<keyword evidence="1" id="KW-0472">Membrane</keyword>
<dbReference type="Proteomes" id="UP000286246">
    <property type="component" value="Unassembled WGS sequence"/>
</dbReference>
<dbReference type="EMBL" id="RAPY01000007">
    <property type="protein sequence ID" value="RKE43470.1"/>
    <property type="molecule type" value="Genomic_DNA"/>
</dbReference>
<feature type="transmembrane region" description="Helical" evidence="1">
    <location>
        <begin position="18"/>
        <end position="35"/>
    </location>
</feature>
<gene>
    <name evidence="2" type="ORF">DFQ12_5256</name>
</gene>
<evidence type="ECO:0000256" key="1">
    <source>
        <dbReference type="SAM" id="Phobius"/>
    </source>
</evidence>
<proteinExistence type="predicted"/>
<name>A0A420AG18_SPHD1</name>
<evidence type="ECO:0000313" key="3">
    <source>
        <dbReference type="Proteomes" id="UP000286246"/>
    </source>
</evidence>
<evidence type="ECO:0000313" key="2">
    <source>
        <dbReference type="EMBL" id="RKE43470.1"/>
    </source>
</evidence>
<dbReference type="OrthoDB" id="709628at2"/>
<organism evidence="2 3">
    <name type="scientific">Sphingobacterium detergens</name>
    <dbReference type="NCBI Taxonomy" id="1145106"/>
    <lineage>
        <taxon>Bacteria</taxon>
        <taxon>Pseudomonadati</taxon>
        <taxon>Bacteroidota</taxon>
        <taxon>Sphingobacteriia</taxon>
        <taxon>Sphingobacteriales</taxon>
        <taxon>Sphingobacteriaceae</taxon>
        <taxon>Sphingobacterium</taxon>
    </lineage>
</organism>
<sequence>MKSNPQTFYLSTLHRGKYMFILLTSILLIGIGMSKVPIQEIYKIIIALLMVPLALYLAIKCSTLDSTWRLDEDTLTVSNSKKTVEFPLSNISHIRNLRRSGGNLIIINQNKGSAFRTWRNKLFQKEDDLPLLTQALKEANIEYYDM</sequence>
<comment type="caution">
    <text evidence="2">The sequence shown here is derived from an EMBL/GenBank/DDBJ whole genome shotgun (WGS) entry which is preliminary data.</text>
</comment>
<accession>A0A420AG18</accession>
<keyword evidence="1" id="KW-0812">Transmembrane</keyword>
<dbReference type="RefSeq" id="WP_120261835.1">
    <property type="nucleotide sequence ID" value="NZ_RAPY01000007.1"/>
</dbReference>
<feature type="transmembrane region" description="Helical" evidence="1">
    <location>
        <begin position="41"/>
        <end position="59"/>
    </location>
</feature>
<dbReference type="AlphaFoldDB" id="A0A420AG18"/>
<keyword evidence="1" id="KW-1133">Transmembrane helix</keyword>
<keyword evidence="3" id="KW-1185">Reference proteome</keyword>
<protein>
    <submittedName>
        <fullName evidence="2">Uncharacterized protein</fullName>
    </submittedName>
</protein>
<reference evidence="2 3" key="1">
    <citation type="submission" date="2018-09" db="EMBL/GenBank/DDBJ databases">
        <title>Genomic Encyclopedia of Type Strains, Phase III (KMG-III): the genomes of soil and plant-associated and newly described type strains.</title>
        <authorList>
            <person name="Whitman W."/>
        </authorList>
    </citation>
    <scope>NUCLEOTIDE SEQUENCE [LARGE SCALE GENOMIC DNA]</scope>
    <source>
        <strain evidence="2 3">CECT 7938</strain>
    </source>
</reference>